<dbReference type="Pfam" id="PF00990">
    <property type="entry name" value="GGDEF"/>
    <property type="match status" value="1"/>
</dbReference>
<dbReference type="InterPro" id="IPR000160">
    <property type="entry name" value="GGDEF_dom"/>
</dbReference>
<dbReference type="Gene3D" id="1.10.3210.10">
    <property type="entry name" value="Hypothetical protein af1432"/>
    <property type="match status" value="1"/>
</dbReference>
<dbReference type="CDD" id="cd01949">
    <property type="entry name" value="GGDEF"/>
    <property type="match status" value="1"/>
</dbReference>
<dbReference type="PANTHER" id="PTHR43155">
    <property type="entry name" value="CYCLIC DI-GMP PHOSPHODIESTERASE PA4108-RELATED"/>
    <property type="match status" value="1"/>
</dbReference>
<dbReference type="SMART" id="SM00267">
    <property type="entry name" value="GGDEF"/>
    <property type="match status" value="1"/>
</dbReference>
<protein>
    <recommendedName>
        <fullName evidence="5">Diguanylate cyclase</fullName>
    </recommendedName>
</protein>
<comment type="caution">
    <text evidence="4">The sequence shown here is derived from an EMBL/GenBank/DDBJ whole genome shotgun (WGS) entry which is preliminary data.</text>
</comment>
<dbReference type="NCBIfam" id="TIGR00254">
    <property type="entry name" value="GGDEF"/>
    <property type="match status" value="1"/>
</dbReference>
<dbReference type="InterPro" id="IPR037522">
    <property type="entry name" value="HD_GYP_dom"/>
</dbReference>
<dbReference type="InterPro" id="IPR043128">
    <property type="entry name" value="Rev_trsase/Diguanyl_cyclase"/>
</dbReference>
<dbReference type="AlphaFoldDB" id="A0A0F9CSP9"/>
<proteinExistence type="predicted"/>
<dbReference type="PANTHER" id="PTHR43155:SF2">
    <property type="entry name" value="CYCLIC DI-GMP PHOSPHODIESTERASE PA4108"/>
    <property type="match status" value="1"/>
</dbReference>
<feature type="domain" description="HD-GYP" evidence="3">
    <location>
        <begin position="255"/>
        <end position="450"/>
    </location>
</feature>
<dbReference type="InterPro" id="IPR006674">
    <property type="entry name" value="HD_domain"/>
</dbReference>
<dbReference type="InterPro" id="IPR029016">
    <property type="entry name" value="GAF-like_dom_sf"/>
</dbReference>
<evidence type="ECO:0008006" key="5">
    <source>
        <dbReference type="Google" id="ProtNLM"/>
    </source>
</evidence>
<evidence type="ECO:0000259" key="3">
    <source>
        <dbReference type="PROSITE" id="PS51832"/>
    </source>
</evidence>
<feature type="domain" description="GGDEF" evidence="1">
    <location>
        <begin position="115"/>
        <end position="249"/>
    </location>
</feature>
<dbReference type="InterPro" id="IPR029787">
    <property type="entry name" value="Nucleotide_cyclase"/>
</dbReference>
<dbReference type="PROSITE" id="PS51832">
    <property type="entry name" value="HD_GYP"/>
    <property type="match status" value="1"/>
</dbReference>
<accession>A0A0F9CSP9</accession>
<dbReference type="SUPFAM" id="SSF55781">
    <property type="entry name" value="GAF domain-like"/>
    <property type="match status" value="1"/>
</dbReference>
<dbReference type="Gene3D" id="3.30.450.40">
    <property type="match status" value="1"/>
</dbReference>
<reference evidence="4" key="1">
    <citation type="journal article" date="2015" name="Nature">
        <title>Complex archaea that bridge the gap between prokaryotes and eukaryotes.</title>
        <authorList>
            <person name="Spang A."/>
            <person name="Saw J.H."/>
            <person name="Jorgensen S.L."/>
            <person name="Zaremba-Niedzwiedzka K."/>
            <person name="Martijn J."/>
            <person name="Lind A.E."/>
            <person name="van Eijk R."/>
            <person name="Schleper C."/>
            <person name="Guy L."/>
            <person name="Ettema T.J."/>
        </authorList>
    </citation>
    <scope>NUCLEOTIDE SEQUENCE</scope>
</reference>
<name>A0A0F9CSP9_9ZZZZ</name>
<feature type="domain" description="HD" evidence="2">
    <location>
        <begin position="277"/>
        <end position="399"/>
    </location>
</feature>
<dbReference type="Gene3D" id="3.30.70.270">
    <property type="match status" value="1"/>
</dbReference>
<dbReference type="CDD" id="cd00077">
    <property type="entry name" value="HDc"/>
    <property type="match status" value="1"/>
</dbReference>
<evidence type="ECO:0000259" key="1">
    <source>
        <dbReference type="PROSITE" id="PS50887"/>
    </source>
</evidence>
<organism evidence="4">
    <name type="scientific">marine sediment metagenome</name>
    <dbReference type="NCBI Taxonomy" id="412755"/>
    <lineage>
        <taxon>unclassified sequences</taxon>
        <taxon>metagenomes</taxon>
        <taxon>ecological metagenomes</taxon>
    </lineage>
</organism>
<dbReference type="SUPFAM" id="SSF109604">
    <property type="entry name" value="HD-domain/PDEase-like"/>
    <property type="match status" value="1"/>
</dbReference>
<dbReference type="PROSITE" id="PS51831">
    <property type="entry name" value="HD"/>
    <property type="match status" value="1"/>
</dbReference>
<dbReference type="SUPFAM" id="SSF55073">
    <property type="entry name" value="Nucleotide cyclase"/>
    <property type="match status" value="1"/>
</dbReference>
<evidence type="ECO:0000259" key="2">
    <source>
        <dbReference type="PROSITE" id="PS51831"/>
    </source>
</evidence>
<dbReference type="Pfam" id="PF13487">
    <property type="entry name" value="HD_5"/>
    <property type="match status" value="1"/>
</dbReference>
<evidence type="ECO:0000313" key="4">
    <source>
        <dbReference type="EMBL" id="KKK99596.1"/>
    </source>
</evidence>
<dbReference type="InterPro" id="IPR003607">
    <property type="entry name" value="HD/PDEase_dom"/>
</dbReference>
<dbReference type="EMBL" id="LAZR01045136">
    <property type="protein sequence ID" value="KKK99596.1"/>
    <property type="molecule type" value="Genomic_DNA"/>
</dbReference>
<dbReference type="SMART" id="SM00471">
    <property type="entry name" value="HDc"/>
    <property type="match status" value="1"/>
</dbReference>
<feature type="non-terminal residue" evidence="4">
    <location>
        <position position="1"/>
    </location>
</feature>
<sequence length="452" mass="50110">TTPLILRGDSHDQRPQPLRIEDAPAQGFVLYIPLRGGSPREGVLEIYSGRGPWRPDRWELLALLATEFGGALQRARHYEEIREQADVDFVTGVFNHRFMQAYLQRLVTAEAARRRTFAVLLMDVDDFKTFNDTYGHSTGDRVLQVVAGQLKLMTDRVGIVGRFGGDEFIIVLPRHSREEACAFAQAFQDWLTNYAFKTPAAETTAIAVSWGLAVFPEDGGKRQELLAAADARLYQCKRSGFQGIDRRRKHRGRDPALGVFGFLDSLVTSVDSKDHYTRAHCESTAEYAVMLAQEMGLSPSAQRTIRLAALLHDVGKICIPDDILRKPGKLTVEEFAVIKHHASIAEDLIVDVPNAGEVRKVARHHHERFDGSGYPDGLQGEEIPYPARILAVADAFSAMTLDRPHRKGLSRDEASAELQRVAGTQLDSHLVKAFGRALATADDELAVPAAPI</sequence>
<dbReference type="PROSITE" id="PS50887">
    <property type="entry name" value="GGDEF"/>
    <property type="match status" value="1"/>
</dbReference>
<gene>
    <name evidence="4" type="ORF">LCGC14_2631170</name>
</gene>